<keyword evidence="8" id="KW-0846">Cobalamin</keyword>
<dbReference type="Gene3D" id="3.20.20.20">
    <property type="entry name" value="Dihydropteroate synthase-like"/>
    <property type="match status" value="1"/>
</dbReference>
<dbReference type="PANTHER" id="PTHR45833">
    <property type="entry name" value="METHIONINE SYNTHASE"/>
    <property type="match status" value="1"/>
</dbReference>
<dbReference type="InterPro" id="IPR000489">
    <property type="entry name" value="Pterin-binding_dom"/>
</dbReference>
<dbReference type="PROSITE" id="PS50970">
    <property type="entry name" value="HCY"/>
    <property type="match status" value="1"/>
</dbReference>
<evidence type="ECO:0000256" key="4">
    <source>
        <dbReference type="ARBA" id="ARBA00010398"/>
    </source>
</evidence>
<dbReference type="GO" id="GO:0050667">
    <property type="term" value="P:homocysteine metabolic process"/>
    <property type="evidence" value="ECO:0007669"/>
    <property type="project" value="TreeGrafter"/>
</dbReference>
<accession>A0A6J7LJ99</accession>
<evidence type="ECO:0000259" key="19">
    <source>
        <dbReference type="PROSITE" id="PS50974"/>
    </source>
</evidence>
<dbReference type="InterPro" id="IPR050554">
    <property type="entry name" value="Met_Synthase/Corrinoid"/>
</dbReference>
<dbReference type="Pfam" id="PF02574">
    <property type="entry name" value="S-methyl_trans"/>
    <property type="match status" value="1"/>
</dbReference>
<dbReference type="PROSITE" id="PS50974">
    <property type="entry name" value="ADOMET_ACTIVATION"/>
    <property type="match status" value="1"/>
</dbReference>
<dbReference type="InterPro" id="IPR006158">
    <property type="entry name" value="Cobalamin-bd"/>
</dbReference>
<evidence type="ECO:0000256" key="12">
    <source>
        <dbReference type="ARBA" id="ARBA00022737"/>
    </source>
</evidence>
<evidence type="ECO:0000259" key="18">
    <source>
        <dbReference type="PROSITE" id="PS50972"/>
    </source>
</evidence>
<feature type="domain" description="B12-binding" evidence="20">
    <location>
        <begin position="605"/>
        <end position="741"/>
    </location>
</feature>
<evidence type="ECO:0000256" key="5">
    <source>
        <dbReference type="ARBA" id="ARBA00012032"/>
    </source>
</evidence>
<dbReference type="PROSITE" id="PS50972">
    <property type="entry name" value="PTERIN_BINDING"/>
    <property type="match status" value="1"/>
</dbReference>
<proteinExistence type="inferred from homology"/>
<evidence type="ECO:0000256" key="8">
    <source>
        <dbReference type="ARBA" id="ARBA00022628"/>
    </source>
</evidence>
<dbReference type="InterPro" id="IPR036724">
    <property type="entry name" value="Cobalamin-bd_sf"/>
</dbReference>
<comment type="cofactor">
    <cofactor evidence="1">
        <name>Zn(2+)</name>
        <dbReference type="ChEBI" id="CHEBI:29105"/>
    </cofactor>
</comment>
<evidence type="ECO:0000256" key="9">
    <source>
        <dbReference type="ARBA" id="ARBA00022679"/>
    </source>
</evidence>
<feature type="domain" description="AdoMet activation" evidence="19">
    <location>
        <begin position="755"/>
        <end position="1041"/>
    </location>
</feature>
<comment type="cofactor">
    <cofactor evidence="2">
        <name>methylcob(III)alamin</name>
        <dbReference type="ChEBI" id="CHEBI:28115"/>
    </cofactor>
</comment>
<dbReference type="GO" id="GO:0046653">
    <property type="term" value="P:tetrahydrofolate metabolic process"/>
    <property type="evidence" value="ECO:0007669"/>
    <property type="project" value="TreeGrafter"/>
</dbReference>
<dbReference type="InterPro" id="IPR036594">
    <property type="entry name" value="Meth_synthase_dom"/>
</dbReference>
<organism evidence="22">
    <name type="scientific">freshwater metagenome</name>
    <dbReference type="NCBI Taxonomy" id="449393"/>
    <lineage>
        <taxon>unclassified sequences</taxon>
        <taxon>metagenomes</taxon>
        <taxon>ecological metagenomes</taxon>
    </lineage>
</organism>
<dbReference type="PIRSF" id="PIRSF000381">
    <property type="entry name" value="MetH"/>
    <property type="match status" value="1"/>
</dbReference>
<keyword evidence="13" id="KW-0862">Zinc</keyword>
<dbReference type="GO" id="GO:0031419">
    <property type="term" value="F:cobalamin binding"/>
    <property type="evidence" value="ECO:0007669"/>
    <property type="project" value="UniProtKB-KW"/>
</dbReference>
<keyword evidence="12" id="KW-0677">Repeat</keyword>
<sequence>MAGSIGPGTKLPSLGHIRFAELRDAYEEQARGLLVGGVDLFLIETCMDLLQIKAAMIGCRRAMLAEGRPVPIQVQVTMETTGRMLVGSEIGAALTAISAMNPDVFGINCATGPAEMQEHLRYLSENASMPISVLPNAGLPSIVDGRTHYDLTPEELAKFHHHHVHDLGVGIVGGCCGTTPAHLKAVVDAVSGLAAPKRTPINEPSVSSIYSSVPIIQDNSFLIIGERTNTNGSRAFRDAMIAGDWDSCSKIATEQIREGAHVLDVCVDYVARDGAVDMDEIASRFATQASVPLVLDSTEPEVMEAGLMHIGGRAILNSANLEDGQGPGSRLDRVFSLAREYGSAVICLLIDEKGQARDVEWKLEIAHRLHRIAVDHYGLKASDLIFDALTFPLSTGDDALRLDAKYTIDAIARIKAEIPGCFTTLGVSNVSFGLKPSSRHALNSVFLNECVRAGLDSAIVHAGKIMPLARMPEEHKQVCLDLIYDRRTADYDPLKKLLEIFADVNDVAAVREDRSDWTVEQLLKQRIIDGDREGLTADLDIAMAQGLAPLTIVNDILLDGMKVVGELFGSGQMQLPFVLQSAETMKTAVSYLEPYMEKTGASSAKGILVLATVKGDVHDIGKNLVDIICTNNGYEVHNLGIKIPISEMLQKVKEVKADALGMSGLLVKSTLIMRDNLIQLNESKMSEVPVILGGAALTRSFVEKDLRDIYEGRVFYGRDAFEGLHTLDKLMAMKKSGIDDPLLGRVPTGRVLPARSGTTEKVVVDLPLRSPDIASDNEVFTPPFLGSKIVKGIGLDEIAQYVNETALYRNQWQFRPEIGETDEDFKSRLRATFRQELASAKAAGFLIPQVVYGYYCVNAQGDDLIVWSDESRTSELARFTYPRQSTAPFMCIADFFRTVEHGLDYAAFHIVTMGEAVSVEAARLFAANEYQQYMIIHGLGVEMAEALAELWHKRIRQEWGFVSEDGPSIGGLFRQQYRGGRYSWGYPACPDLEDNATVGRLLEAGRLGIEVSEETGWQYQPEQTTSAIICHHPQSKYFVAR</sequence>
<dbReference type="SUPFAM" id="SSF56507">
    <property type="entry name" value="Methionine synthase activation domain-like"/>
    <property type="match status" value="1"/>
</dbReference>
<dbReference type="InterPro" id="IPR011005">
    <property type="entry name" value="Dihydropteroate_synth-like_sf"/>
</dbReference>
<dbReference type="SMART" id="SM01018">
    <property type="entry name" value="B12-binding_2"/>
    <property type="match status" value="1"/>
</dbReference>
<dbReference type="SUPFAM" id="SSF82282">
    <property type="entry name" value="Homocysteine S-methyltransferase"/>
    <property type="match status" value="1"/>
</dbReference>
<keyword evidence="11" id="KW-0479">Metal-binding</keyword>
<keyword evidence="15" id="KW-0170">Cobalt</keyword>
<evidence type="ECO:0000256" key="7">
    <source>
        <dbReference type="ARBA" id="ARBA00022605"/>
    </source>
</evidence>
<evidence type="ECO:0000256" key="10">
    <source>
        <dbReference type="ARBA" id="ARBA00022691"/>
    </source>
</evidence>
<evidence type="ECO:0000256" key="13">
    <source>
        <dbReference type="ARBA" id="ARBA00022833"/>
    </source>
</evidence>
<feature type="domain" description="Hcy-binding" evidence="17">
    <location>
        <begin position="1"/>
        <end position="190"/>
    </location>
</feature>
<keyword evidence="6" id="KW-0489">Methyltransferase</keyword>
<dbReference type="InterPro" id="IPR003759">
    <property type="entry name" value="Cbl-bd_cap"/>
</dbReference>
<evidence type="ECO:0000259" key="20">
    <source>
        <dbReference type="PROSITE" id="PS51332"/>
    </source>
</evidence>
<dbReference type="GO" id="GO:0005829">
    <property type="term" value="C:cytosol"/>
    <property type="evidence" value="ECO:0007669"/>
    <property type="project" value="TreeGrafter"/>
</dbReference>
<dbReference type="PANTHER" id="PTHR45833:SF1">
    <property type="entry name" value="METHIONINE SYNTHASE"/>
    <property type="match status" value="1"/>
</dbReference>
<evidence type="ECO:0000256" key="1">
    <source>
        <dbReference type="ARBA" id="ARBA00001947"/>
    </source>
</evidence>
<feature type="domain" description="B12-binding N-terminal" evidence="21">
    <location>
        <begin position="510"/>
        <end position="604"/>
    </location>
</feature>
<keyword evidence="14" id="KW-0486">Methionine biosynthesis</keyword>
<dbReference type="InterPro" id="IPR011822">
    <property type="entry name" value="MetH"/>
</dbReference>
<dbReference type="AlphaFoldDB" id="A0A6J7LJ99"/>
<comment type="similarity">
    <text evidence="4">Belongs to the vitamin-B12 dependent methionine synthase family.</text>
</comment>
<reference evidence="22" key="1">
    <citation type="submission" date="2020-05" db="EMBL/GenBank/DDBJ databases">
        <authorList>
            <person name="Chiriac C."/>
            <person name="Salcher M."/>
            <person name="Ghai R."/>
            <person name="Kavagutti S V."/>
        </authorList>
    </citation>
    <scope>NUCLEOTIDE SEQUENCE</scope>
</reference>
<dbReference type="GO" id="GO:0008270">
    <property type="term" value="F:zinc ion binding"/>
    <property type="evidence" value="ECO:0007669"/>
    <property type="project" value="InterPro"/>
</dbReference>
<dbReference type="EC" id="2.1.1.13" evidence="5"/>
<keyword evidence="9" id="KW-0808">Transferase</keyword>
<dbReference type="Pfam" id="PF00809">
    <property type="entry name" value="Pterin_bind"/>
    <property type="match status" value="1"/>
</dbReference>
<evidence type="ECO:0000313" key="22">
    <source>
        <dbReference type="EMBL" id="CAB4968378.1"/>
    </source>
</evidence>
<dbReference type="GO" id="GO:0008705">
    <property type="term" value="F:methionine synthase activity"/>
    <property type="evidence" value="ECO:0007669"/>
    <property type="project" value="UniProtKB-EC"/>
</dbReference>
<keyword evidence="7" id="KW-0028">Amino-acid biosynthesis</keyword>
<dbReference type="NCBIfam" id="TIGR02082">
    <property type="entry name" value="metH"/>
    <property type="match status" value="1"/>
</dbReference>
<dbReference type="FunFam" id="1.10.1240.10:FF:000001">
    <property type="entry name" value="Methionine synthase"/>
    <property type="match status" value="1"/>
</dbReference>
<dbReference type="Pfam" id="PF02310">
    <property type="entry name" value="B12-binding"/>
    <property type="match status" value="1"/>
</dbReference>
<dbReference type="InterPro" id="IPR004223">
    <property type="entry name" value="VitB12-dep_Met_synth_activ_dom"/>
</dbReference>
<evidence type="ECO:0000256" key="11">
    <source>
        <dbReference type="ARBA" id="ARBA00022723"/>
    </source>
</evidence>
<dbReference type="PROSITE" id="PS51337">
    <property type="entry name" value="B12_BINDING_NTER"/>
    <property type="match status" value="1"/>
</dbReference>
<dbReference type="UniPathway" id="UPA00051">
    <property type="reaction ID" value="UER00081"/>
</dbReference>
<dbReference type="Gene3D" id="1.10.1240.10">
    <property type="entry name" value="Methionine synthase domain"/>
    <property type="match status" value="1"/>
</dbReference>
<dbReference type="Pfam" id="PF02607">
    <property type="entry name" value="B12-binding_2"/>
    <property type="match status" value="1"/>
</dbReference>
<evidence type="ECO:0000256" key="14">
    <source>
        <dbReference type="ARBA" id="ARBA00023167"/>
    </source>
</evidence>
<evidence type="ECO:0000256" key="16">
    <source>
        <dbReference type="ARBA" id="ARBA00031040"/>
    </source>
</evidence>
<name>A0A6J7LJ99_9ZZZZ</name>
<evidence type="ECO:0000256" key="3">
    <source>
        <dbReference type="ARBA" id="ARBA00005178"/>
    </source>
</evidence>
<dbReference type="InterPro" id="IPR036589">
    <property type="entry name" value="HCY_dom_sf"/>
</dbReference>
<dbReference type="SUPFAM" id="SSF52242">
    <property type="entry name" value="Cobalamin (vitamin B12)-binding domain"/>
    <property type="match status" value="1"/>
</dbReference>
<feature type="domain" description="Pterin-binding" evidence="18">
    <location>
        <begin position="221"/>
        <end position="484"/>
    </location>
</feature>
<evidence type="ECO:0000256" key="6">
    <source>
        <dbReference type="ARBA" id="ARBA00022603"/>
    </source>
</evidence>
<dbReference type="InterPro" id="IPR037010">
    <property type="entry name" value="VitB12-dep_Met_synth_activ_sf"/>
</dbReference>
<keyword evidence="10" id="KW-0949">S-adenosyl-L-methionine</keyword>
<evidence type="ECO:0000256" key="2">
    <source>
        <dbReference type="ARBA" id="ARBA00001956"/>
    </source>
</evidence>
<dbReference type="Pfam" id="PF02965">
    <property type="entry name" value="Met_synt_B12"/>
    <property type="match status" value="1"/>
</dbReference>
<evidence type="ECO:0000259" key="17">
    <source>
        <dbReference type="PROSITE" id="PS50970"/>
    </source>
</evidence>
<dbReference type="EMBL" id="CAFBNZ010000038">
    <property type="protein sequence ID" value="CAB4968378.1"/>
    <property type="molecule type" value="Genomic_DNA"/>
</dbReference>
<dbReference type="SUPFAM" id="SSF51717">
    <property type="entry name" value="Dihydropteroate synthetase-like"/>
    <property type="match status" value="1"/>
</dbReference>
<dbReference type="Gene3D" id="3.40.50.280">
    <property type="entry name" value="Cobalamin-binding domain"/>
    <property type="match status" value="1"/>
</dbReference>
<comment type="pathway">
    <text evidence="3">Amino-acid biosynthesis; L-methionine biosynthesis via de novo pathway; L-methionine from L-homocysteine (MetH route): step 1/1.</text>
</comment>
<evidence type="ECO:0000259" key="21">
    <source>
        <dbReference type="PROSITE" id="PS51337"/>
    </source>
</evidence>
<evidence type="ECO:0000256" key="15">
    <source>
        <dbReference type="ARBA" id="ARBA00023285"/>
    </source>
</evidence>
<dbReference type="SUPFAM" id="SSF47644">
    <property type="entry name" value="Methionine synthase domain"/>
    <property type="match status" value="1"/>
</dbReference>
<protein>
    <recommendedName>
        <fullName evidence="5">methionine synthase</fullName>
        <ecNumber evidence="5">2.1.1.13</ecNumber>
    </recommendedName>
    <alternativeName>
        <fullName evidence="16">5-methyltetrahydrofolate--homocysteine methyltransferase</fullName>
    </alternativeName>
</protein>
<dbReference type="GO" id="GO:0032259">
    <property type="term" value="P:methylation"/>
    <property type="evidence" value="ECO:0007669"/>
    <property type="project" value="UniProtKB-KW"/>
</dbReference>
<dbReference type="PROSITE" id="PS51332">
    <property type="entry name" value="B12_BINDING"/>
    <property type="match status" value="1"/>
</dbReference>
<dbReference type="InterPro" id="IPR003726">
    <property type="entry name" value="HCY_dom"/>
</dbReference>
<gene>
    <name evidence="22" type="ORF">UFOPK3889_00322</name>
</gene>
<dbReference type="Gene3D" id="3.10.196.10">
    <property type="entry name" value="Vitamin B12-dependent methionine synthase, activation domain"/>
    <property type="match status" value="1"/>
</dbReference>
<dbReference type="FunFam" id="3.20.20.20:FF:000007">
    <property type="entry name" value="Methionine synthase"/>
    <property type="match status" value="1"/>
</dbReference>
<dbReference type="Gene3D" id="3.20.20.330">
    <property type="entry name" value="Homocysteine-binding-like domain"/>
    <property type="match status" value="1"/>
</dbReference>